<evidence type="ECO:0000313" key="2">
    <source>
        <dbReference type="EMBL" id="KAB6086853.1"/>
    </source>
</evidence>
<keyword evidence="1" id="KW-0812">Transmembrane</keyword>
<feature type="transmembrane region" description="Helical" evidence="1">
    <location>
        <begin position="160"/>
        <end position="176"/>
    </location>
</feature>
<feature type="transmembrane region" description="Helical" evidence="1">
    <location>
        <begin position="52"/>
        <end position="69"/>
    </location>
</feature>
<dbReference type="EMBL" id="WDER01000002">
    <property type="protein sequence ID" value="KAB6086853.1"/>
    <property type="molecule type" value="Genomic_DNA"/>
</dbReference>
<dbReference type="Proteomes" id="UP000474077">
    <property type="component" value="Unassembled WGS sequence"/>
</dbReference>
<accession>A0A4Q5DNL7</accession>
<feature type="transmembrane region" description="Helical" evidence="1">
    <location>
        <begin position="131"/>
        <end position="148"/>
    </location>
</feature>
<feature type="transmembrane region" description="Helical" evidence="1">
    <location>
        <begin position="26"/>
        <end position="45"/>
    </location>
</feature>
<feature type="transmembrane region" description="Helical" evidence="1">
    <location>
        <begin position="300"/>
        <end position="318"/>
    </location>
</feature>
<feature type="transmembrane region" description="Helical" evidence="1">
    <location>
        <begin position="211"/>
        <end position="239"/>
    </location>
</feature>
<gene>
    <name evidence="2" type="ORF">GA560_01320</name>
</gene>
<comment type="caution">
    <text evidence="2">The sequence shown here is derived from an EMBL/GenBank/DDBJ whole genome shotgun (WGS) entry which is preliminary data.</text>
</comment>
<proteinExistence type="predicted"/>
<keyword evidence="1" id="KW-0472">Membrane</keyword>
<evidence type="ECO:0000313" key="3">
    <source>
        <dbReference type="Proteomes" id="UP000474077"/>
    </source>
</evidence>
<protein>
    <recommendedName>
        <fullName evidence="4">EpsG family protein</fullName>
    </recommendedName>
</protein>
<evidence type="ECO:0000256" key="1">
    <source>
        <dbReference type="SAM" id="Phobius"/>
    </source>
</evidence>
<organism evidence="2 3">
    <name type="scientific">Bacteroides xylanisolvens</name>
    <dbReference type="NCBI Taxonomy" id="371601"/>
    <lineage>
        <taxon>Bacteria</taxon>
        <taxon>Pseudomonadati</taxon>
        <taxon>Bacteroidota</taxon>
        <taxon>Bacteroidia</taxon>
        <taxon>Bacteroidales</taxon>
        <taxon>Bacteroidaceae</taxon>
        <taxon>Bacteroides</taxon>
    </lineage>
</organism>
<sequence length="433" mass="51383">MGTIIKWIVNMNKYRLYWAKESKEAIGVKTLMFLVWPFAAWIYALKKANTRSSFFIFFLFSLLVCWHFSETGLTQRYDDFMGIRDRFLESNYSFIQISNEISSYFKMASGAPKDIYENTLMWLVKVLFGNNYHFFFLFASIPVALCQLKIIKHITCDKKFIAGSLFGFWVLVMMILPRDIVTVQNPRFSTGFWVCVLSSIYYFCGYGNKYLYFMLVLISPLCHSGLWIYVLLFLVSTIIPQKTRVFEFAAIVSIPFMFFDTGLLSNIDVGFLPDSMRFWAERQMDDESYSTFVLNEGKSGFHWITDSFNLLMRVAYIYMTWEMIRRRDTILNDNETKRFYHFYLLAFAFINFIQFVPIIGARYYWFTRIFCLFLWFKTFFPTHKKTLYFLVFACSWSIFERYGYINGGALLCNTPLDLYVMPLPYLLGKGLLW</sequence>
<feature type="transmembrane region" description="Helical" evidence="1">
    <location>
        <begin position="339"/>
        <end position="357"/>
    </location>
</feature>
<name>A0A4Q5DNL7_9BACE</name>
<evidence type="ECO:0008006" key="4">
    <source>
        <dbReference type="Google" id="ProtNLM"/>
    </source>
</evidence>
<keyword evidence="1" id="KW-1133">Transmembrane helix</keyword>
<dbReference type="AlphaFoldDB" id="A0A4Q5DNL7"/>
<reference evidence="2 3" key="1">
    <citation type="journal article" date="2019" name="Nat. Med.">
        <title>A library of human gut bacterial isolates paired with longitudinal multiomics data enables mechanistic microbiome research.</title>
        <authorList>
            <person name="Poyet M."/>
            <person name="Groussin M."/>
            <person name="Gibbons S.M."/>
            <person name="Avila-Pacheco J."/>
            <person name="Jiang X."/>
            <person name="Kearney S.M."/>
            <person name="Perrotta A.R."/>
            <person name="Berdy B."/>
            <person name="Zhao S."/>
            <person name="Lieberman T.D."/>
            <person name="Swanson P.K."/>
            <person name="Smith M."/>
            <person name="Roesemann S."/>
            <person name="Alexander J.E."/>
            <person name="Rich S.A."/>
            <person name="Livny J."/>
            <person name="Vlamakis H."/>
            <person name="Clish C."/>
            <person name="Bullock K."/>
            <person name="Deik A."/>
            <person name="Scott J."/>
            <person name="Pierce K.A."/>
            <person name="Xavier R.J."/>
            <person name="Alm E.J."/>
        </authorList>
    </citation>
    <scope>NUCLEOTIDE SEQUENCE [LARGE SCALE GENOMIC DNA]</scope>
    <source>
        <strain evidence="2 3">BIOML-A73</strain>
    </source>
</reference>